<name>A0A921QYL2_SORBI</name>
<evidence type="ECO:0000313" key="1">
    <source>
        <dbReference type="EMBL" id="KAG0529507.1"/>
    </source>
</evidence>
<gene>
    <name evidence="1" type="ORF">BDA96_05G104400</name>
</gene>
<reference evidence="1" key="2">
    <citation type="submission" date="2020-10" db="EMBL/GenBank/DDBJ databases">
        <authorList>
            <person name="Cooper E.A."/>
            <person name="Brenton Z.W."/>
            <person name="Flinn B.S."/>
            <person name="Jenkins J."/>
            <person name="Shu S."/>
            <person name="Flowers D."/>
            <person name="Luo F."/>
            <person name="Wang Y."/>
            <person name="Xia P."/>
            <person name="Barry K."/>
            <person name="Daum C."/>
            <person name="Lipzen A."/>
            <person name="Yoshinaga Y."/>
            <person name="Schmutz J."/>
            <person name="Saski C."/>
            <person name="Vermerris W."/>
            <person name="Kresovich S."/>
        </authorList>
    </citation>
    <scope>NUCLEOTIDE SEQUENCE</scope>
</reference>
<reference evidence="1" key="1">
    <citation type="journal article" date="2019" name="BMC Genomics">
        <title>A new reference genome for Sorghum bicolor reveals high levels of sequence similarity between sweet and grain genotypes: implications for the genetics of sugar metabolism.</title>
        <authorList>
            <person name="Cooper E.A."/>
            <person name="Brenton Z.W."/>
            <person name="Flinn B.S."/>
            <person name="Jenkins J."/>
            <person name="Shu S."/>
            <person name="Flowers D."/>
            <person name="Luo F."/>
            <person name="Wang Y."/>
            <person name="Xia P."/>
            <person name="Barry K."/>
            <person name="Daum C."/>
            <person name="Lipzen A."/>
            <person name="Yoshinaga Y."/>
            <person name="Schmutz J."/>
            <person name="Saski C."/>
            <person name="Vermerris W."/>
            <person name="Kresovich S."/>
        </authorList>
    </citation>
    <scope>NUCLEOTIDE SEQUENCE</scope>
</reference>
<protein>
    <submittedName>
        <fullName evidence="1">Uncharacterized protein</fullName>
    </submittedName>
</protein>
<proteinExistence type="predicted"/>
<dbReference type="Proteomes" id="UP000807115">
    <property type="component" value="Chromosome 5"/>
</dbReference>
<comment type="caution">
    <text evidence="1">The sequence shown here is derived from an EMBL/GenBank/DDBJ whole genome shotgun (WGS) entry which is preliminary data.</text>
</comment>
<accession>A0A921QYL2</accession>
<dbReference type="EMBL" id="CM027684">
    <property type="protein sequence ID" value="KAG0529507.1"/>
    <property type="molecule type" value="Genomic_DNA"/>
</dbReference>
<organism evidence="1 2">
    <name type="scientific">Sorghum bicolor</name>
    <name type="common">Sorghum</name>
    <name type="synonym">Sorghum vulgare</name>
    <dbReference type="NCBI Taxonomy" id="4558"/>
    <lineage>
        <taxon>Eukaryota</taxon>
        <taxon>Viridiplantae</taxon>
        <taxon>Streptophyta</taxon>
        <taxon>Embryophyta</taxon>
        <taxon>Tracheophyta</taxon>
        <taxon>Spermatophyta</taxon>
        <taxon>Magnoliopsida</taxon>
        <taxon>Liliopsida</taxon>
        <taxon>Poales</taxon>
        <taxon>Poaceae</taxon>
        <taxon>PACMAD clade</taxon>
        <taxon>Panicoideae</taxon>
        <taxon>Andropogonodae</taxon>
        <taxon>Andropogoneae</taxon>
        <taxon>Sorghinae</taxon>
        <taxon>Sorghum</taxon>
    </lineage>
</organism>
<sequence>MPLHGSHGYGCFSLCRAEMIIRFVRSAVWHAVLTRSKKCSCQQARTRGVRVCVWQRMSPQPPHV</sequence>
<evidence type="ECO:0000313" key="2">
    <source>
        <dbReference type="Proteomes" id="UP000807115"/>
    </source>
</evidence>
<dbReference type="AlphaFoldDB" id="A0A921QYL2"/>